<evidence type="ECO:0000256" key="2">
    <source>
        <dbReference type="ARBA" id="ARBA00022490"/>
    </source>
</evidence>
<keyword evidence="2" id="KW-0963">Cytoplasm</keyword>
<gene>
    <name evidence="7" type="ORF">DP065_00190</name>
</gene>
<dbReference type="EMBL" id="CP030140">
    <property type="protein sequence ID" value="AWX69186.1"/>
    <property type="molecule type" value="Genomic_DNA"/>
</dbReference>
<dbReference type="GO" id="GO:0051301">
    <property type="term" value="P:cell division"/>
    <property type="evidence" value="ECO:0007669"/>
    <property type="project" value="UniProtKB-KW"/>
</dbReference>
<evidence type="ECO:0000256" key="4">
    <source>
        <dbReference type="ARBA" id="ARBA00023054"/>
    </source>
</evidence>
<keyword evidence="8" id="KW-1185">Reference proteome</keyword>
<reference evidence="8" key="1">
    <citation type="submission" date="2018-06" db="EMBL/GenBank/DDBJ databases">
        <title>Complete genome sequences of Mycoplasma anatis, M. anseris and M. cloacale type strains.</title>
        <authorList>
            <person name="Grozner D."/>
            <person name="Forro B."/>
            <person name="Sulyok K.M."/>
            <person name="Marton S."/>
            <person name="Kreizinger Z."/>
            <person name="Banyai K."/>
            <person name="Gyuranecz M."/>
        </authorList>
    </citation>
    <scope>NUCLEOTIDE SEQUENCE [LARGE SCALE GENOMIC DNA]</scope>
    <source>
        <strain evidence="8">ATCC 49234</strain>
    </source>
</reference>
<comment type="subcellular location">
    <subcellularLocation>
        <location evidence="1">Cytoplasm</location>
    </subcellularLocation>
</comment>
<evidence type="ECO:0000256" key="6">
    <source>
        <dbReference type="SAM" id="Coils"/>
    </source>
</evidence>
<keyword evidence="3" id="KW-0132">Cell division</keyword>
<dbReference type="Pfam" id="PF05103">
    <property type="entry name" value="DivIVA"/>
    <property type="match status" value="1"/>
</dbReference>
<organism evidence="7 8">
    <name type="scientific">[Mycoplasma] anseris</name>
    <dbReference type="NCBI Taxonomy" id="92400"/>
    <lineage>
        <taxon>Bacteria</taxon>
        <taxon>Bacillati</taxon>
        <taxon>Mycoplasmatota</taxon>
        <taxon>Mycoplasmoidales</taxon>
        <taxon>Metamycoplasmataceae</taxon>
        <taxon>Metamycoplasma</taxon>
    </lineage>
</organism>
<feature type="coiled-coil region" evidence="6">
    <location>
        <begin position="31"/>
        <end position="58"/>
    </location>
</feature>
<dbReference type="NCBIfam" id="TIGR03544">
    <property type="entry name" value="DivI1A_domain"/>
    <property type="match status" value="1"/>
</dbReference>
<keyword evidence="5" id="KW-0131">Cell cycle</keyword>
<dbReference type="KEGG" id="mane:DP065_00190"/>
<dbReference type="RefSeq" id="WP_033179045.1">
    <property type="nucleotide sequence ID" value="NZ_CP030140.1"/>
</dbReference>
<evidence type="ECO:0000313" key="7">
    <source>
        <dbReference type="EMBL" id="AWX69186.1"/>
    </source>
</evidence>
<name>A0A2Z4NCG2_9BACT</name>
<protein>
    <submittedName>
        <fullName evidence="7">DivIVA domain-containing protein</fullName>
    </submittedName>
</protein>
<dbReference type="AlphaFoldDB" id="A0A2Z4NCG2"/>
<evidence type="ECO:0000256" key="3">
    <source>
        <dbReference type="ARBA" id="ARBA00022618"/>
    </source>
</evidence>
<accession>A0A2Z4NCG2</accession>
<sequence>MLNNKSINEIIKKKFANTINGYDPEEVDSFLDEIVDDIKKYLDTINQLEEENKNLKKLLKGE</sequence>
<evidence type="ECO:0000256" key="1">
    <source>
        <dbReference type="ARBA" id="ARBA00004496"/>
    </source>
</evidence>
<dbReference type="Gene3D" id="6.10.250.660">
    <property type="match status" value="1"/>
</dbReference>
<evidence type="ECO:0000313" key="8">
    <source>
        <dbReference type="Proteomes" id="UP000250218"/>
    </source>
</evidence>
<dbReference type="Proteomes" id="UP000250218">
    <property type="component" value="Chromosome"/>
</dbReference>
<dbReference type="GO" id="GO:0005737">
    <property type="term" value="C:cytoplasm"/>
    <property type="evidence" value="ECO:0007669"/>
    <property type="project" value="UniProtKB-SubCell"/>
</dbReference>
<dbReference type="InterPro" id="IPR007793">
    <property type="entry name" value="DivIVA_fam"/>
</dbReference>
<evidence type="ECO:0000256" key="5">
    <source>
        <dbReference type="ARBA" id="ARBA00023306"/>
    </source>
</evidence>
<keyword evidence="4 6" id="KW-0175">Coiled coil</keyword>
<proteinExistence type="predicted"/>
<dbReference type="InterPro" id="IPR019933">
    <property type="entry name" value="DivIVA_domain"/>
</dbReference>